<dbReference type="RefSeq" id="WP_350412993.1">
    <property type="nucleotide sequence ID" value="NZ_JBEOKT010000012.1"/>
</dbReference>
<gene>
    <name evidence="1" type="ORF">ABS362_13305</name>
</gene>
<reference evidence="1 2" key="1">
    <citation type="submission" date="2024-06" db="EMBL/GenBank/DDBJ databases">
        <title>Pontibacter populi HYL7-15.</title>
        <authorList>
            <person name="Kim M.K."/>
        </authorList>
    </citation>
    <scope>NUCLEOTIDE SEQUENCE [LARGE SCALE GENOMIC DNA]</scope>
    <source>
        <strain evidence="1 2">HYL7-15</strain>
    </source>
</reference>
<organism evidence="1 2">
    <name type="scientific">Pontibacter populi</name>
    <dbReference type="NCBI Taxonomy" id="890055"/>
    <lineage>
        <taxon>Bacteria</taxon>
        <taxon>Pseudomonadati</taxon>
        <taxon>Bacteroidota</taxon>
        <taxon>Cytophagia</taxon>
        <taxon>Cytophagales</taxon>
        <taxon>Hymenobacteraceae</taxon>
        <taxon>Pontibacter</taxon>
    </lineage>
</organism>
<comment type="caution">
    <text evidence="1">The sequence shown here is derived from an EMBL/GenBank/DDBJ whole genome shotgun (WGS) entry which is preliminary data.</text>
</comment>
<dbReference type="EMBL" id="JBEOKT010000012">
    <property type="protein sequence ID" value="MER2998528.1"/>
    <property type="molecule type" value="Genomic_DNA"/>
</dbReference>
<evidence type="ECO:0008006" key="3">
    <source>
        <dbReference type="Google" id="ProtNLM"/>
    </source>
</evidence>
<evidence type="ECO:0000313" key="1">
    <source>
        <dbReference type="EMBL" id="MER2998528.1"/>
    </source>
</evidence>
<name>A0ABV1RVU9_9BACT</name>
<protein>
    <recommendedName>
        <fullName evidence="3">Lipoprotein</fullName>
    </recommendedName>
</protein>
<sequence>MAALLLGCSEENIEKETPVSSSGVIELVAFGLSENPIEENKGFGVAYYCYLNLETDSVFVQKRLNEDEQYETFAWAGTIKGISQNQKLLNFIEVSQKTKNGNIVTTLPNGKFFYDGYHYYSSYKKGNSDKFHFYTASKLESEFEEGVEYMMALYQHEKLKSINSFVNTDSIVVQLVNRPAFNKGRLSPPPPIRVKVNYTPPLEKR</sequence>
<accession>A0ABV1RVU9</accession>
<dbReference type="Proteomes" id="UP001476807">
    <property type="component" value="Unassembled WGS sequence"/>
</dbReference>
<evidence type="ECO:0000313" key="2">
    <source>
        <dbReference type="Proteomes" id="UP001476807"/>
    </source>
</evidence>
<keyword evidence="2" id="KW-1185">Reference proteome</keyword>
<proteinExistence type="predicted"/>